<keyword evidence="6" id="KW-1185">Reference proteome</keyword>
<dbReference type="AlphaFoldDB" id="A0A5N0V124"/>
<feature type="region of interest" description="Disordered" evidence="3">
    <location>
        <begin position="273"/>
        <end position="304"/>
    </location>
</feature>
<name>A0A5N0V124_9PSEU</name>
<keyword evidence="2" id="KW-0808">Transferase</keyword>
<proteinExistence type="predicted"/>
<evidence type="ECO:0000256" key="2">
    <source>
        <dbReference type="ARBA" id="ARBA00022679"/>
    </source>
</evidence>
<dbReference type="SUPFAM" id="SSF53335">
    <property type="entry name" value="S-adenosyl-L-methionine-dependent methyltransferases"/>
    <property type="match status" value="2"/>
</dbReference>
<dbReference type="OrthoDB" id="9773060at2"/>
<dbReference type="Proteomes" id="UP000319769">
    <property type="component" value="Unassembled WGS sequence"/>
</dbReference>
<reference evidence="5" key="1">
    <citation type="submission" date="2019-09" db="EMBL/GenBank/DDBJ databases">
        <authorList>
            <person name="Teo W.F.A."/>
            <person name="Duangmal K."/>
        </authorList>
    </citation>
    <scope>NUCLEOTIDE SEQUENCE [LARGE SCALE GENOMIC DNA]</scope>
    <source>
        <strain evidence="5">K81G1</strain>
    </source>
</reference>
<organism evidence="5 6">
    <name type="scientific">Amycolatopsis acidicola</name>
    <dbReference type="NCBI Taxonomy" id="2596893"/>
    <lineage>
        <taxon>Bacteria</taxon>
        <taxon>Bacillati</taxon>
        <taxon>Actinomycetota</taxon>
        <taxon>Actinomycetes</taxon>
        <taxon>Pseudonocardiales</taxon>
        <taxon>Pseudonocardiaceae</taxon>
        <taxon>Amycolatopsis</taxon>
    </lineage>
</organism>
<evidence type="ECO:0000256" key="3">
    <source>
        <dbReference type="SAM" id="MobiDB-lite"/>
    </source>
</evidence>
<keyword evidence="1" id="KW-0489">Methyltransferase</keyword>
<dbReference type="Gene3D" id="3.40.50.150">
    <property type="entry name" value="Vaccinia Virus protein VP39"/>
    <property type="match status" value="1"/>
</dbReference>
<protein>
    <submittedName>
        <fullName evidence="5">Site-specific DNA-methyltransferase</fullName>
    </submittedName>
</protein>
<evidence type="ECO:0000313" key="5">
    <source>
        <dbReference type="EMBL" id="KAA9159456.1"/>
    </source>
</evidence>
<dbReference type="GO" id="GO:0003677">
    <property type="term" value="F:DNA binding"/>
    <property type="evidence" value="ECO:0007669"/>
    <property type="project" value="InterPro"/>
</dbReference>
<comment type="caution">
    <text evidence="5">The sequence shown here is derived from an EMBL/GenBank/DDBJ whole genome shotgun (WGS) entry which is preliminary data.</text>
</comment>
<gene>
    <name evidence="5" type="ORF">FPZ12_020370</name>
</gene>
<dbReference type="GO" id="GO:0032259">
    <property type="term" value="P:methylation"/>
    <property type="evidence" value="ECO:0007669"/>
    <property type="project" value="UniProtKB-KW"/>
</dbReference>
<dbReference type="InterPro" id="IPR002941">
    <property type="entry name" value="DNA_methylase_N4/N6"/>
</dbReference>
<accession>A0A5N0V124</accession>
<dbReference type="GO" id="GO:0008170">
    <property type="term" value="F:N-methyltransferase activity"/>
    <property type="evidence" value="ECO:0007669"/>
    <property type="project" value="InterPro"/>
</dbReference>
<sequence length="304" mass="32371">MSRRPDNNAPGPKREQSERPVLTSVWPTGTASIEAQLDEGGYHRATSSDPALMAPAIAHYAITAFTEPGDVVLDPDCGAGTTVVEALRCGRHAIGLTGQRRWWRLARANVTATKARGVFVDGMVLVLDRRPGTAVAAATAGMTGRVGLLLTTARLADPNGDTAGGMHRLQQLLSQYRPLVRPGGYVVITSASPRHPVRHDLLDTSGHVIDAARAAGFVPIARCLALTAAVRRDRIYSHATLAERRSTARAARALGRPVALPAHQTVLVFQADPESREPALSQPAPAQFGPRLRAREPQLVQAAA</sequence>
<dbReference type="EMBL" id="VMNW02000029">
    <property type="protein sequence ID" value="KAA9159456.1"/>
    <property type="molecule type" value="Genomic_DNA"/>
</dbReference>
<evidence type="ECO:0000259" key="4">
    <source>
        <dbReference type="Pfam" id="PF01555"/>
    </source>
</evidence>
<feature type="compositionally biased region" description="Basic and acidic residues" evidence="3">
    <location>
        <begin position="1"/>
        <end position="18"/>
    </location>
</feature>
<dbReference type="RefSeq" id="WP_144747346.1">
    <property type="nucleotide sequence ID" value="NZ_VMNW02000029.1"/>
</dbReference>
<evidence type="ECO:0000313" key="6">
    <source>
        <dbReference type="Proteomes" id="UP000319769"/>
    </source>
</evidence>
<feature type="region of interest" description="Disordered" evidence="3">
    <location>
        <begin position="1"/>
        <end position="23"/>
    </location>
</feature>
<dbReference type="Pfam" id="PF01555">
    <property type="entry name" value="N6_N4_Mtase"/>
    <property type="match status" value="1"/>
</dbReference>
<feature type="domain" description="DNA methylase N-4/N-6" evidence="4">
    <location>
        <begin position="16"/>
        <end position="96"/>
    </location>
</feature>
<evidence type="ECO:0000256" key="1">
    <source>
        <dbReference type="ARBA" id="ARBA00022603"/>
    </source>
</evidence>
<dbReference type="InterPro" id="IPR029063">
    <property type="entry name" value="SAM-dependent_MTases_sf"/>
</dbReference>